<evidence type="ECO:0000259" key="2">
    <source>
        <dbReference type="PROSITE" id="PS50020"/>
    </source>
</evidence>
<dbReference type="PANTHER" id="PTHR15629">
    <property type="entry name" value="SH3YL1 PROTEIN"/>
    <property type="match status" value="1"/>
</dbReference>
<feature type="compositionally biased region" description="Pro residues" evidence="1">
    <location>
        <begin position="326"/>
        <end position="341"/>
    </location>
</feature>
<protein>
    <submittedName>
        <fullName evidence="3">SH3 domain-containing protein PJ696.02</fullName>
    </submittedName>
</protein>
<gene>
    <name evidence="3" type="ORF">SCF082_LOCUS12093</name>
</gene>
<dbReference type="Pfam" id="PF00397">
    <property type="entry name" value="WW"/>
    <property type="match status" value="1"/>
</dbReference>
<feature type="non-terminal residue" evidence="3">
    <location>
        <position position="1"/>
    </location>
</feature>
<name>A0ABP0JHS4_9DINO</name>
<dbReference type="PANTHER" id="PTHR15629:SF2">
    <property type="entry name" value="SH3 DOMAIN-CONTAINING YSC84-LIKE PROTEIN 1"/>
    <property type="match status" value="1"/>
</dbReference>
<dbReference type="CDD" id="cd00201">
    <property type="entry name" value="WW"/>
    <property type="match status" value="1"/>
</dbReference>
<dbReference type="PROSITE" id="PS50020">
    <property type="entry name" value="WW_DOMAIN_2"/>
    <property type="match status" value="1"/>
</dbReference>
<dbReference type="InterPro" id="IPR001202">
    <property type="entry name" value="WW_dom"/>
</dbReference>
<feature type="region of interest" description="Disordered" evidence="1">
    <location>
        <begin position="322"/>
        <end position="365"/>
    </location>
</feature>
<dbReference type="Gene3D" id="2.20.70.10">
    <property type="match status" value="1"/>
</dbReference>
<feature type="compositionally biased region" description="Low complexity" evidence="1">
    <location>
        <begin position="342"/>
        <end position="362"/>
    </location>
</feature>
<dbReference type="InterPro" id="IPR007461">
    <property type="entry name" value="Ysc84_actin-binding"/>
</dbReference>
<dbReference type="SUPFAM" id="SSF51045">
    <property type="entry name" value="WW domain"/>
    <property type="match status" value="1"/>
</dbReference>
<dbReference type="InterPro" id="IPR036020">
    <property type="entry name" value="WW_dom_sf"/>
</dbReference>
<feature type="compositionally biased region" description="Basic and acidic residues" evidence="1">
    <location>
        <begin position="465"/>
        <end position="475"/>
    </location>
</feature>
<reference evidence="3 4" key="1">
    <citation type="submission" date="2024-02" db="EMBL/GenBank/DDBJ databases">
        <authorList>
            <person name="Chen Y."/>
            <person name="Shah S."/>
            <person name="Dougan E. K."/>
            <person name="Thang M."/>
            <person name="Chan C."/>
        </authorList>
    </citation>
    <scope>NUCLEOTIDE SEQUENCE [LARGE SCALE GENOMIC DNA]</scope>
</reference>
<evidence type="ECO:0000313" key="3">
    <source>
        <dbReference type="EMBL" id="CAK9013820.1"/>
    </source>
</evidence>
<dbReference type="SMART" id="SM00456">
    <property type="entry name" value="WW"/>
    <property type="match status" value="1"/>
</dbReference>
<feature type="domain" description="WW" evidence="2">
    <location>
        <begin position="293"/>
        <end position="326"/>
    </location>
</feature>
<sequence>VLLKLINPKVTSKDKSIPLSVLKGAKGIAFVTSLKGGFVFTGTVGSGIVIAKLDDGTWSGPTSVGQAGMGWGLQIGGSSTDSVIILNTSMAVKAFSGTGQVKFGGNLSIAAGPLGRDADAAVSAGDGGVAACYSYSHSRGAFAGLSLQGSVLFARDSDNTKFYGRKVKPSEILKGLVHPPDNEDLRLLYQTLRVITHSETSNFEYRDSQTGSLRGAFGAADMDNDQSMAGHASYYEEDPSLGPAVPTHTASTGGIPEAHAYEPPMASGLSVNHAQSSPAFATPVAAPAPSTTAGLPPGWRELKTDDGQVYYWNEEQNLTQWDKPAPVAPPAPPPPAPPPAAPARAAAPAPLAQAPASASAPPGNNLASELAQRLSMRAPTQQEQAQAGAVYDAVAALPPQQQQQVVNAAASATRGQRDEFLSSQLDRCRNSATSIGSGCSCRGAPAGVRAGGRSGSQRAGNGPDAARRIPDARGL</sequence>
<accession>A0ABP0JHS4</accession>
<dbReference type="InterPro" id="IPR051702">
    <property type="entry name" value="SH3_domain_YSC84-like"/>
</dbReference>
<comment type="caution">
    <text evidence="3">The sequence shown here is derived from an EMBL/GenBank/DDBJ whole genome shotgun (WGS) entry which is preliminary data.</text>
</comment>
<organism evidence="3 4">
    <name type="scientific">Durusdinium trenchii</name>
    <dbReference type="NCBI Taxonomy" id="1381693"/>
    <lineage>
        <taxon>Eukaryota</taxon>
        <taxon>Sar</taxon>
        <taxon>Alveolata</taxon>
        <taxon>Dinophyceae</taxon>
        <taxon>Suessiales</taxon>
        <taxon>Symbiodiniaceae</taxon>
        <taxon>Durusdinium</taxon>
    </lineage>
</organism>
<feature type="compositionally biased region" description="Low complexity" evidence="1">
    <location>
        <begin position="276"/>
        <end position="293"/>
    </location>
</feature>
<dbReference type="Pfam" id="PF04366">
    <property type="entry name" value="Ysc84"/>
    <property type="match status" value="1"/>
</dbReference>
<keyword evidence="4" id="KW-1185">Reference proteome</keyword>
<feature type="region of interest" description="Disordered" evidence="1">
    <location>
        <begin position="234"/>
        <end position="301"/>
    </location>
</feature>
<proteinExistence type="predicted"/>
<dbReference type="PROSITE" id="PS01159">
    <property type="entry name" value="WW_DOMAIN_1"/>
    <property type="match status" value="1"/>
</dbReference>
<evidence type="ECO:0000313" key="4">
    <source>
        <dbReference type="Proteomes" id="UP001642464"/>
    </source>
</evidence>
<evidence type="ECO:0000256" key="1">
    <source>
        <dbReference type="SAM" id="MobiDB-lite"/>
    </source>
</evidence>
<dbReference type="Proteomes" id="UP001642464">
    <property type="component" value="Unassembled WGS sequence"/>
</dbReference>
<dbReference type="EMBL" id="CAXAMM010007318">
    <property type="protein sequence ID" value="CAK9013820.1"/>
    <property type="molecule type" value="Genomic_DNA"/>
</dbReference>
<feature type="region of interest" description="Disordered" evidence="1">
    <location>
        <begin position="434"/>
        <end position="475"/>
    </location>
</feature>